<accession>A0ABT7Y922</accession>
<keyword evidence="3" id="KW-1185">Reference proteome</keyword>
<name>A0ABT7Y922_9BACT</name>
<dbReference type="Proteomes" id="UP001171916">
    <property type="component" value="Unassembled WGS sequence"/>
</dbReference>
<dbReference type="RefSeq" id="WP_289998570.1">
    <property type="nucleotide sequence ID" value="NZ_JAUEPH010000001.1"/>
</dbReference>
<evidence type="ECO:0000313" key="2">
    <source>
        <dbReference type="EMBL" id="MDN3203017.1"/>
    </source>
</evidence>
<evidence type="ECO:0000256" key="1">
    <source>
        <dbReference type="SAM" id="Phobius"/>
    </source>
</evidence>
<dbReference type="EMBL" id="JAUEPH010000001">
    <property type="protein sequence ID" value="MDN3203017.1"/>
    <property type="molecule type" value="Genomic_DNA"/>
</dbReference>
<keyword evidence="1" id="KW-0472">Membrane</keyword>
<reference evidence="2" key="1">
    <citation type="submission" date="2023-06" db="EMBL/GenBank/DDBJ databases">
        <title>Robiginitalea aurantiacus sp. nov. and Algoriphagus sediminis sp. nov., isolated from coastal sediment.</title>
        <authorList>
            <person name="Zhou Z.Y."/>
            <person name="An J."/>
            <person name="Jia Y.W."/>
            <person name="Du Z.J."/>
        </authorList>
    </citation>
    <scope>NUCLEOTIDE SEQUENCE</scope>
    <source>
        <strain evidence="2">C2-7</strain>
    </source>
</reference>
<evidence type="ECO:0008006" key="4">
    <source>
        <dbReference type="Google" id="ProtNLM"/>
    </source>
</evidence>
<gene>
    <name evidence="2" type="ORF">QVH07_02595</name>
</gene>
<keyword evidence="1" id="KW-0812">Transmembrane</keyword>
<protein>
    <recommendedName>
        <fullName evidence="4">Gliding motility-associated C-terminal domain-containing protein</fullName>
    </recommendedName>
</protein>
<organism evidence="2 3">
    <name type="scientific">Algoriphagus sediminis</name>
    <dbReference type="NCBI Taxonomy" id="3057113"/>
    <lineage>
        <taxon>Bacteria</taxon>
        <taxon>Pseudomonadati</taxon>
        <taxon>Bacteroidota</taxon>
        <taxon>Cytophagia</taxon>
        <taxon>Cytophagales</taxon>
        <taxon>Cyclobacteriaceae</taxon>
        <taxon>Algoriphagus</taxon>
    </lineage>
</organism>
<feature type="transmembrane region" description="Helical" evidence="1">
    <location>
        <begin position="16"/>
        <end position="35"/>
    </location>
</feature>
<sequence length="903" mass="100590">MASSKSVYPFGFIKRLYLPFLMVLNLLLGISLNVFSQANQPELSGPNQLCIVFGGVIGTFSGGGNPNTDIYSWLVTSETGETLFNRTGGDQFDEIKVSFNEIGNYTVSLSVRRGTENIYESTLEVSVTRGPKIDLLPDYLLCGDEPVELVAIDENTPNFSEYYFVWKDYDGNIVGNQNRFYTREEGFYFVELFLSGSGGSRTCLISGSTFVGPSLDFEVLTSAETICQGQSVFLTTDTPISGKWLLKRPGTDSKVEIGDAFSLNIEAGDLQDIGVYEASFVAVDPDYPDCPSERKVRFEVVEAPKIDVLKISEPKDCADDTGSFSVTPPSNLDSLIIPEINFSNVNLGSGSEILFENLKPQVYTISAYRNGCEYTSLMILESEDPPSSSNPPVQMEVNYSVGAESCSDFSVRNGWIDLDFPDGEVDGEYRILALGKGTIRGGNISDQDTLRVDLPDGNYLFELKIDGCTYPIQELSIENQPEVEFSIPPSINICETFDFIPETDQDLTFTLYYPDGQVESKSSQNSFNLTQAGSYRLEASPRGGENLCSKFKTFTATLSQRIEFDAVLIEEDCFGNKVYEAQLVSIDESEASIRWLNEDAEIVGRGALFYPTSVGAFSLIVQPLESGFCPVEPENFEIEPPIFEVPVDLSATKFCPNPDFATITLETNEEEVTRVDWIYYDESNDRQELDQLADQFEIQVFEIGAYEAVVFNKLGCEIGRNFIFVEESTLLDQPEIADRVPACSKENSIPPLDPGEYETYEWFFEGSLVSSKRLFKPTQVGSHTLVVTTVDGCEFVKEFETFEVCNFNVVHPNAMVLGDSTRDFRLLVDEGVDEVELFVLNRQGALIHYDFANQFEPRSALFKWDGKVQGKQIPLGTYVVVIQVRNTTYGFEDKITSSLLVIQ</sequence>
<proteinExistence type="predicted"/>
<evidence type="ECO:0000313" key="3">
    <source>
        <dbReference type="Proteomes" id="UP001171916"/>
    </source>
</evidence>
<keyword evidence="1" id="KW-1133">Transmembrane helix</keyword>
<comment type="caution">
    <text evidence="2">The sequence shown here is derived from an EMBL/GenBank/DDBJ whole genome shotgun (WGS) entry which is preliminary data.</text>
</comment>